<evidence type="ECO:0000313" key="4">
    <source>
        <dbReference type="EMBL" id="JAP53703.1"/>
    </source>
</evidence>
<dbReference type="Pfam" id="PF01250">
    <property type="entry name" value="Ribosomal_S6"/>
    <property type="match status" value="1"/>
</dbReference>
<name>A0A0X3PP37_SCHSO</name>
<evidence type="ECO:0000256" key="3">
    <source>
        <dbReference type="ARBA" id="ARBA00035365"/>
    </source>
</evidence>
<accession>A0A0X3PP37</accession>
<proteinExistence type="inferred from homology"/>
<organism evidence="4">
    <name type="scientific">Schistocephalus solidus</name>
    <name type="common">Tapeworm</name>
    <dbReference type="NCBI Taxonomy" id="70667"/>
    <lineage>
        <taxon>Eukaryota</taxon>
        <taxon>Metazoa</taxon>
        <taxon>Spiralia</taxon>
        <taxon>Lophotrochozoa</taxon>
        <taxon>Platyhelminthes</taxon>
        <taxon>Cestoda</taxon>
        <taxon>Eucestoda</taxon>
        <taxon>Diphyllobothriidea</taxon>
        <taxon>Diphyllobothriidae</taxon>
        <taxon>Schistocephalus</taxon>
    </lineage>
</organism>
<dbReference type="AlphaFoldDB" id="A0A0X3PP37"/>
<dbReference type="PANTHER" id="PTHR21011">
    <property type="entry name" value="MITOCHONDRIAL 28S RIBOSOMAL PROTEIN S6"/>
    <property type="match status" value="1"/>
</dbReference>
<dbReference type="InterPro" id="IPR014717">
    <property type="entry name" value="Transl_elong_EF1B/ribsomal_bS6"/>
</dbReference>
<dbReference type="GO" id="GO:0006412">
    <property type="term" value="P:translation"/>
    <property type="evidence" value="ECO:0007669"/>
    <property type="project" value="InterPro"/>
</dbReference>
<dbReference type="GO" id="GO:0070181">
    <property type="term" value="F:small ribosomal subunit rRNA binding"/>
    <property type="evidence" value="ECO:0007669"/>
    <property type="project" value="TreeGrafter"/>
</dbReference>
<reference evidence="4" key="1">
    <citation type="submission" date="2016-01" db="EMBL/GenBank/DDBJ databases">
        <title>Reference transcriptome for the parasite Schistocephalus solidus: insights into the molecular evolution of parasitism.</title>
        <authorList>
            <person name="Hebert F.O."/>
            <person name="Grambauer S."/>
            <person name="Barber I."/>
            <person name="Landry C.R."/>
            <person name="Aubin-Horth N."/>
        </authorList>
    </citation>
    <scope>NUCLEOTIDE SEQUENCE</scope>
</reference>
<keyword evidence="4" id="KW-0687">Ribonucleoprotein</keyword>
<dbReference type="SUPFAM" id="SSF54995">
    <property type="entry name" value="Ribosomal protein S6"/>
    <property type="match status" value="1"/>
</dbReference>
<dbReference type="CDD" id="cd15465">
    <property type="entry name" value="bS6_mito"/>
    <property type="match status" value="1"/>
</dbReference>
<dbReference type="EMBL" id="GEEE01009522">
    <property type="protein sequence ID" value="JAP53703.1"/>
    <property type="molecule type" value="Transcribed_RNA"/>
</dbReference>
<dbReference type="PANTHER" id="PTHR21011:SF1">
    <property type="entry name" value="SMALL RIBOSOMAL SUBUNIT PROTEIN BS6M"/>
    <property type="match status" value="1"/>
</dbReference>
<keyword evidence="4" id="KW-0689">Ribosomal protein</keyword>
<evidence type="ECO:0000256" key="1">
    <source>
        <dbReference type="ARBA" id="ARBA00009512"/>
    </source>
</evidence>
<sequence>MYFFVHQVYVLRLCDSACVEEIRPCLSPNITYVNGPKPSARFRILFITMARLEMPIIFKALGDAGVRTALKRHCLRLLENNHIIFDIKNLGVRRLPQVFRRNGERQFEGHYFLLNIDGPEESMRKIKLLVTKDYDVIKCNVCRIDDGWCPPCQVVGAAQCEFGEIRNPNYEKTSRTRHGFRAF</sequence>
<dbReference type="GO" id="GO:0003735">
    <property type="term" value="F:structural constituent of ribosome"/>
    <property type="evidence" value="ECO:0007669"/>
    <property type="project" value="InterPro"/>
</dbReference>
<protein>
    <recommendedName>
        <fullName evidence="2">Small ribosomal subunit protein bS6m</fullName>
    </recommendedName>
    <alternativeName>
        <fullName evidence="3">28S ribosomal protein S6, mitochondrial</fullName>
    </alternativeName>
</protein>
<dbReference type="InterPro" id="IPR035980">
    <property type="entry name" value="Ribosomal_bS6_sf"/>
</dbReference>
<dbReference type="GO" id="GO:0005763">
    <property type="term" value="C:mitochondrial small ribosomal subunit"/>
    <property type="evidence" value="ECO:0007669"/>
    <property type="project" value="TreeGrafter"/>
</dbReference>
<evidence type="ECO:0000256" key="2">
    <source>
        <dbReference type="ARBA" id="ARBA00035170"/>
    </source>
</evidence>
<dbReference type="Gene3D" id="3.30.70.60">
    <property type="match status" value="1"/>
</dbReference>
<comment type="similarity">
    <text evidence="1">Belongs to the bacterial ribosomal protein bS6 family.</text>
</comment>
<gene>
    <name evidence="4" type="primary">RT06</name>
    <name evidence="4" type="ORF">TR122646</name>
</gene>
<dbReference type="InterPro" id="IPR000529">
    <property type="entry name" value="Ribosomal_bS6"/>
</dbReference>